<dbReference type="InterPro" id="IPR029048">
    <property type="entry name" value="HSP70_C_sf"/>
</dbReference>
<feature type="compositionally biased region" description="Acidic residues" evidence="1">
    <location>
        <begin position="77"/>
        <end position="87"/>
    </location>
</feature>
<name>X1MLR9_9ZZZZ</name>
<feature type="region of interest" description="Disordered" evidence="1">
    <location>
        <begin position="50"/>
        <end position="87"/>
    </location>
</feature>
<organism evidence="2">
    <name type="scientific">marine sediment metagenome</name>
    <dbReference type="NCBI Taxonomy" id="412755"/>
    <lineage>
        <taxon>unclassified sequences</taxon>
        <taxon>metagenomes</taxon>
        <taxon>ecological metagenomes</taxon>
    </lineage>
</organism>
<gene>
    <name evidence="2" type="ORF">S06H3_12366</name>
</gene>
<sequence>GDKIGADKKAPIEAALTKLKDAHKAQDLAAIDAAMTEMNTAWTAASEEMYKATQDAQGAQPGADAGAGASAGAAGDNVEDAQFEEVK</sequence>
<dbReference type="AlphaFoldDB" id="X1MLR9"/>
<evidence type="ECO:0000313" key="2">
    <source>
        <dbReference type="EMBL" id="GAI07329.1"/>
    </source>
</evidence>
<feature type="non-terminal residue" evidence="2">
    <location>
        <position position="1"/>
    </location>
</feature>
<proteinExistence type="predicted"/>
<dbReference type="Gene3D" id="1.20.1270.10">
    <property type="match status" value="1"/>
</dbReference>
<evidence type="ECO:0008006" key="3">
    <source>
        <dbReference type="Google" id="ProtNLM"/>
    </source>
</evidence>
<reference evidence="2" key="1">
    <citation type="journal article" date="2014" name="Front. Microbiol.">
        <title>High frequency of phylogenetically diverse reductive dehalogenase-homologous genes in deep subseafloor sedimentary metagenomes.</title>
        <authorList>
            <person name="Kawai M."/>
            <person name="Futagami T."/>
            <person name="Toyoda A."/>
            <person name="Takaki Y."/>
            <person name="Nishi S."/>
            <person name="Hori S."/>
            <person name="Arai W."/>
            <person name="Tsubouchi T."/>
            <person name="Morono Y."/>
            <person name="Uchiyama I."/>
            <person name="Ito T."/>
            <person name="Fujiyama A."/>
            <person name="Inagaki F."/>
            <person name="Takami H."/>
        </authorList>
    </citation>
    <scope>NUCLEOTIDE SEQUENCE</scope>
    <source>
        <strain evidence="2">Expedition CK06-06</strain>
    </source>
</reference>
<comment type="caution">
    <text evidence="2">The sequence shown here is derived from an EMBL/GenBank/DDBJ whole genome shotgun (WGS) entry which is preliminary data.</text>
</comment>
<protein>
    <recommendedName>
        <fullName evidence="3">Molecular chaperone DnaK</fullName>
    </recommendedName>
</protein>
<dbReference type="EMBL" id="BARV01006057">
    <property type="protein sequence ID" value="GAI07329.1"/>
    <property type="molecule type" value="Genomic_DNA"/>
</dbReference>
<evidence type="ECO:0000256" key="1">
    <source>
        <dbReference type="SAM" id="MobiDB-lite"/>
    </source>
</evidence>
<accession>X1MLR9</accession>
<feature type="compositionally biased region" description="Low complexity" evidence="1">
    <location>
        <begin position="52"/>
        <end position="76"/>
    </location>
</feature>